<dbReference type="Gene3D" id="2.60.450.10">
    <property type="entry name" value="Lipopolysaccharide (LPS) transport protein A like domain"/>
    <property type="match status" value="1"/>
</dbReference>
<dbReference type="AlphaFoldDB" id="S9ZEE1"/>
<dbReference type="EMBL" id="ATJV01000053">
    <property type="protein sequence ID" value="EPZ15605.1"/>
    <property type="molecule type" value="Genomic_DNA"/>
</dbReference>
<organism evidence="9 10">
    <name type="scientific">Thauera terpenica 58Eu</name>
    <dbReference type="NCBI Taxonomy" id="1348657"/>
    <lineage>
        <taxon>Bacteria</taxon>
        <taxon>Pseudomonadati</taxon>
        <taxon>Pseudomonadota</taxon>
        <taxon>Betaproteobacteria</taxon>
        <taxon>Rhodocyclales</taxon>
        <taxon>Zoogloeaceae</taxon>
        <taxon>Thauera</taxon>
    </lineage>
</organism>
<comment type="subunit">
    <text evidence="4">Component of the lipopolysaccharide transport and assembly complex. Interacts with LptE and LptA.</text>
</comment>
<feature type="domain" description="LptD C-terminal" evidence="7">
    <location>
        <begin position="354"/>
        <end position="734"/>
    </location>
</feature>
<evidence type="ECO:0000313" key="10">
    <source>
        <dbReference type="Proteomes" id="UP000015455"/>
    </source>
</evidence>
<accession>S9ZEE1</accession>
<dbReference type="InterPro" id="IPR020889">
    <property type="entry name" value="LipoPS_assembly_LptD"/>
</dbReference>
<feature type="compositionally biased region" description="Low complexity" evidence="5">
    <location>
        <begin position="53"/>
        <end position="82"/>
    </location>
</feature>
<dbReference type="InterPro" id="IPR045659">
    <property type="entry name" value="LptD_2"/>
</dbReference>
<dbReference type="OrthoDB" id="9760225at2"/>
<feature type="domain" description="LPS-assembly protein LptD central" evidence="8">
    <location>
        <begin position="258"/>
        <end position="350"/>
    </location>
</feature>
<feature type="domain" description="Organic solvent tolerance-like N-terminal" evidence="6">
    <location>
        <begin position="133"/>
        <end position="248"/>
    </location>
</feature>
<dbReference type="GO" id="GO:0009279">
    <property type="term" value="C:cell outer membrane"/>
    <property type="evidence" value="ECO:0007669"/>
    <property type="project" value="UniProtKB-SubCell"/>
</dbReference>
<evidence type="ECO:0000259" key="6">
    <source>
        <dbReference type="Pfam" id="PF03968"/>
    </source>
</evidence>
<dbReference type="PANTHER" id="PTHR30189:SF1">
    <property type="entry name" value="LPS-ASSEMBLY PROTEIN LPTD"/>
    <property type="match status" value="1"/>
</dbReference>
<feature type="region of interest" description="Disordered" evidence="5">
    <location>
        <begin position="41"/>
        <end position="85"/>
    </location>
</feature>
<comment type="caution">
    <text evidence="4">Lacks conserved residue(s) required for the propagation of feature annotation.</text>
</comment>
<dbReference type="Pfam" id="PF04453">
    <property type="entry name" value="LptD"/>
    <property type="match status" value="1"/>
</dbReference>
<dbReference type="Proteomes" id="UP000015455">
    <property type="component" value="Unassembled WGS sequence"/>
</dbReference>
<keyword evidence="2 4" id="KW-0472">Membrane</keyword>
<comment type="function">
    <text evidence="4">Together with LptE, is involved in the assembly of lipopolysaccharide (LPS) at the surface of the outer membrane.</text>
</comment>
<gene>
    <name evidence="4" type="primary">lptD</name>
    <name evidence="9" type="ORF">M622_15080</name>
</gene>
<dbReference type="GO" id="GO:0015920">
    <property type="term" value="P:lipopolysaccharide transport"/>
    <property type="evidence" value="ECO:0007669"/>
    <property type="project" value="InterPro"/>
</dbReference>
<keyword evidence="3 4" id="KW-0998">Cell outer membrane</keyword>
<protein>
    <recommendedName>
        <fullName evidence="4">LPS-assembly protein LptD</fullName>
    </recommendedName>
</protein>
<evidence type="ECO:0000256" key="1">
    <source>
        <dbReference type="ARBA" id="ARBA00022729"/>
    </source>
</evidence>
<dbReference type="InterPro" id="IPR007543">
    <property type="entry name" value="LptD_C"/>
</dbReference>
<dbReference type="InterPro" id="IPR050218">
    <property type="entry name" value="LptD"/>
</dbReference>
<dbReference type="InterPro" id="IPR005653">
    <property type="entry name" value="OstA-like_N"/>
</dbReference>
<dbReference type="PATRIC" id="fig|1348657.5.peg.1890"/>
<reference evidence="9 10" key="1">
    <citation type="submission" date="2013-06" db="EMBL/GenBank/DDBJ databases">
        <title>Draft genome sequence of Thauera terpenica.</title>
        <authorList>
            <person name="Liu B."/>
            <person name="Frostegard A.H."/>
            <person name="Shapleigh J.P."/>
        </authorList>
    </citation>
    <scope>NUCLEOTIDE SEQUENCE [LARGE SCALE GENOMIC DNA]</scope>
    <source>
        <strain evidence="9 10">58Eu</strain>
    </source>
</reference>
<dbReference type="Pfam" id="PF03968">
    <property type="entry name" value="LptD_N"/>
    <property type="match status" value="1"/>
</dbReference>
<evidence type="ECO:0000256" key="2">
    <source>
        <dbReference type="ARBA" id="ARBA00023136"/>
    </source>
</evidence>
<comment type="caution">
    <text evidence="9">The sequence shown here is derived from an EMBL/GenBank/DDBJ whole genome shotgun (WGS) entry which is preliminary data.</text>
</comment>
<dbReference type="Pfam" id="PF19838">
    <property type="entry name" value="LptD_2"/>
    <property type="match status" value="1"/>
</dbReference>
<dbReference type="STRING" id="1348657.M622_15080"/>
<evidence type="ECO:0000256" key="5">
    <source>
        <dbReference type="SAM" id="MobiDB-lite"/>
    </source>
</evidence>
<keyword evidence="10" id="KW-1185">Reference proteome</keyword>
<feature type="signal peptide" evidence="4">
    <location>
        <begin position="1"/>
        <end position="23"/>
    </location>
</feature>
<dbReference type="RefSeq" id="WP_021249313.1">
    <property type="nucleotide sequence ID" value="NZ_ATJV01000053.1"/>
</dbReference>
<comment type="similarity">
    <text evidence="4">Belongs to the LptD family.</text>
</comment>
<evidence type="ECO:0000259" key="8">
    <source>
        <dbReference type="Pfam" id="PF19838"/>
    </source>
</evidence>
<dbReference type="GO" id="GO:0043165">
    <property type="term" value="P:Gram-negative-bacterium-type cell outer membrane assembly"/>
    <property type="evidence" value="ECO:0007669"/>
    <property type="project" value="UniProtKB-UniRule"/>
</dbReference>
<proteinExistence type="inferred from homology"/>
<dbReference type="HAMAP" id="MF_01411">
    <property type="entry name" value="LPS_assembly_LptD"/>
    <property type="match status" value="1"/>
</dbReference>
<evidence type="ECO:0000256" key="3">
    <source>
        <dbReference type="ARBA" id="ARBA00023237"/>
    </source>
</evidence>
<sequence precursor="true">MPLNTRLRLIPLLLCWMSGTAIAAGLPPLLVSPDLVPEAKRTARPAPLPPAARTPKPGAASAASPKVAPAADAVSPAPGSPAQARVSVTQPVPALALPAGSTSVKALRIVGARTIELVAEGEAELQRDDTILTADRVTYREPTDEALAEGNVELRQGDDTIVGPKATLVIGQSTGSFESPVYQLSRQRQPNLSGEESRIVAGSGKADELRLEGENQYRLKNATWTTCEASNPDWYIKARELELDYDREVGTAHGGSIVFMDTPIFWMPWAEFPLTGQRQSGLLPPTFGSSNKTGVDLTAPYYWNIAPNYDATIAPRIMGRRGLQLGGEFRYMADDYRGTVQTEWMGKDRESGERRTLASVQHQQRITPSLYGAIDYNSVSDDAYFEDLSSRVGVASQVNLLRQGQLVYHGSSWWTASLLAQSYQTLSPDPDSRNISPYRRLPQLKVSGARPDLPAGLVADFDSELVRFAHEDADLNKDEGTRFVVYPQLSLPLAGAAWFFTPKVGVHYSRYDLDRSPLTPNGREAITRSLPIMSADTGLFFERDTFIFGGQYLQTLEPRLYYLRVPSRDQKDIPLFDASRFDVGFAQMFAENRFSGTDRIGDANDLTAAVTTRLIDAESGVERLRAMLGQRYYFSDQEVYLYSADELRDAGRGTELLAGLGGRISKEFSVSSYVQYNTETTRTDRVNASVRYQPDYAKVLNLSYRYAPNLRIAENLVGLEDVDVSGQWPLGRGWYGVGRVTHSLLDDRVTEAIGGLEYDGGCWVFRVAMHRFAIERDDVSKAIYVQLELNDLAGIGSNPLSLITRSVPGYGKINDSSADRVFGFD</sequence>
<dbReference type="PANTHER" id="PTHR30189">
    <property type="entry name" value="LPS-ASSEMBLY PROTEIN"/>
    <property type="match status" value="1"/>
</dbReference>
<evidence type="ECO:0000259" key="7">
    <source>
        <dbReference type="Pfam" id="PF04453"/>
    </source>
</evidence>
<name>S9ZEE1_9RHOO</name>
<keyword evidence="1 4" id="KW-0732">Signal</keyword>
<feature type="chain" id="PRO_5009020874" description="LPS-assembly protein LptD" evidence="4">
    <location>
        <begin position="24"/>
        <end position="825"/>
    </location>
</feature>
<dbReference type="GO" id="GO:1990351">
    <property type="term" value="C:transporter complex"/>
    <property type="evidence" value="ECO:0007669"/>
    <property type="project" value="TreeGrafter"/>
</dbReference>
<dbReference type="eggNOG" id="COG1452">
    <property type="taxonomic scope" value="Bacteria"/>
</dbReference>
<evidence type="ECO:0000256" key="4">
    <source>
        <dbReference type="HAMAP-Rule" id="MF_01411"/>
    </source>
</evidence>
<comment type="subcellular location">
    <subcellularLocation>
        <location evidence="4">Cell outer membrane</location>
    </subcellularLocation>
</comment>
<evidence type="ECO:0000313" key="9">
    <source>
        <dbReference type="EMBL" id="EPZ15605.1"/>
    </source>
</evidence>